<dbReference type="OrthoDB" id="61110at2759"/>
<feature type="compositionally biased region" description="Low complexity" evidence="4">
    <location>
        <begin position="72"/>
        <end position="87"/>
    </location>
</feature>
<dbReference type="PANTHER" id="PTHR45982:SF1">
    <property type="entry name" value="REGULATOR OF CHROMOSOME CONDENSATION"/>
    <property type="match status" value="1"/>
</dbReference>
<dbReference type="InterPro" id="IPR009091">
    <property type="entry name" value="RCC1/BLIP-II"/>
</dbReference>
<evidence type="ECO:0000256" key="1">
    <source>
        <dbReference type="ARBA" id="ARBA00022658"/>
    </source>
</evidence>
<dbReference type="EMBL" id="JAACFV010000019">
    <property type="protein sequence ID" value="KAF7511495.1"/>
    <property type="molecule type" value="Genomic_DNA"/>
</dbReference>
<protein>
    <recommendedName>
        <fullName evidence="5">RCC1-like domain-containing protein</fullName>
    </recommendedName>
</protein>
<dbReference type="Pfam" id="PF25390">
    <property type="entry name" value="WD40_RLD"/>
    <property type="match status" value="1"/>
</dbReference>
<feature type="repeat" description="RCC1" evidence="3">
    <location>
        <begin position="398"/>
        <end position="455"/>
    </location>
</feature>
<reference evidence="6" key="1">
    <citation type="submission" date="2020-02" db="EMBL/GenBank/DDBJ databases">
        <authorList>
            <person name="Palmer J.M."/>
        </authorList>
    </citation>
    <scope>NUCLEOTIDE SEQUENCE</scope>
    <source>
        <strain evidence="6">EPUS1.4</strain>
        <tissue evidence="6">Thallus</tissue>
    </source>
</reference>
<feature type="repeat" description="RCC1" evidence="3">
    <location>
        <begin position="291"/>
        <end position="343"/>
    </location>
</feature>
<evidence type="ECO:0000313" key="6">
    <source>
        <dbReference type="EMBL" id="KAF7511495.1"/>
    </source>
</evidence>
<dbReference type="AlphaFoldDB" id="A0A8H7E7Q4"/>
<name>A0A8H7E7Q4_9EURO</name>
<dbReference type="SUPFAM" id="SSF50985">
    <property type="entry name" value="RCC1/BLIP-II"/>
    <property type="match status" value="1"/>
</dbReference>
<keyword evidence="7" id="KW-1185">Reference proteome</keyword>
<organism evidence="6 7">
    <name type="scientific">Endocarpon pusillum</name>
    <dbReference type="NCBI Taxonomy" id="364733"/>
    <lineage>
        <taxon>Eukaryota</taxon>
        <taxon>Fungi</taxon>
        <taxon>Dikarya</taxon>
        <taxon>Ascomycota</taxon>
        <taxon>Pezizomycotina</taxon>
        <taxon>Eurotiomycetes</taxon>
        <taxon>Chaetothyriomycetidae</taxon>
        <taxon>Verrucariales</taxon>
        <taxon>Verrucariaceae</taxon>
        <taxon>Endocarpon</taxon>
    </lineage>
</organism>
<evidence type="ECO:0000313" key="7">
    <source>
        <dbReference type="Proteomes" id="UP000606974"/>
    </source>
</evidence>
<feature type="region of interest" description="Disordered" evidence="4">
    <location>
        <begin position="232"/>
        <end position="259"/>
    </location>
</feature>
<feature type="domain" description="RCC1-like" evidence="5">
    <location>
        <begin position="158"/>
        <end position="569"/>
    </location>
</feature>
<evidence type="ECO:0000256" key="3">
    <source>
        <dbReference type="PROSITE-ProRule" id="PRU00235"/>
    </source>
</evidence>
<dbReference type="Proteomes" id="UP000606974">
    <property type="component" value="Unassembled WGS sequence"/>
</dbReference>
<sequence>MAPRKTTAAAPKTAKQTTVAAKKAAAGKQSDGVKKAVAKPAAKKATSTKKSTTANSKDTTKKVPVAKHAPKKTAATTMKAPKASPPAENAAASRKRKAEEDVEDDEEPKANSSKRRKADDEAESKAPATKRPATAAKKPKVVKPKVVINHAPTQRLDIYVSGEGSQGELGLGAGSGSTNALKPRLNPNLSAADVGVVQLAVGGMHCAALTYDNKILTWGVNDEGALGRDTQWDGGLVDVDDSKSDDSTDDVELNPREATPAPVEFIDLPEGTVFTQVAAGDSTTFALTDEGQVYGWGTFRGNDGILGFSTSTQIQRRPVLISGMKKVTKLAAGANHVLALCSNGTVYAWGAGQQHQLGRRIVQRSKLNGLVPREFGLPKAMIDIAAGDTHSFAIHKNGKVYTWGLNNYGQTGIAEGAGGDEAVILHPTIVTSLQDKGKVVCIDGGQFHSIAVTEDEKCLTWGRVDGYQVGIKLNTLPDDDVIRDSRNNPKILTMPTQVPGVDAVHAAAGTDYSIAVTSAGKAYSWGFSDGYRTGQGTDDDIEEARVMNGKAIADKKIIWAGAGGQFSVLAGEAAPVMNGVAH</sequence>
<evidence type="ECO:0000256" key="4">
    <source>
        <dbReference type="SAM" id="MobiDB-lite"/>
    </source>
</evidence>
<feature type="repeat" description="RCC1" evidence="3">
    <location>
        <begin position="344"/>
        <end position="397"/>
    </location>
</feature>
<dbReference type="PANTHER" id="PTHR45982">
    <property type="entry name" value="REGULATOR OF CHROMOSOME CONDENSATION"/>
    <property type="match status" value="1"/>
</dbReference>
<dbReference type="PROSITE" id="PS50012">
    <property type="entry name" value="RCC1_3"/>
    <property type="match status" value="5"/>
</dbReference>
<dbReference type="InterPro" id="IPR051553">
    <property type="entry name" value="Ran_GTPase-activating"/>
</dbReference>
<dbReference type="InterPro" id="IPR000408">
    <property type="entry name" value="Reg_chr_condens"/>
</dbReference>
<proteinExistence type="predicted"/>
<feature type="repeat" description="RCC1" evidence="3">
    <location>
        <begin position="213"/>
        <end position="290"/>
    </location>
</feature>
<feature type="compositionally biased region" description="Low complexity" evidence="4">
    <location>
        <begin position="1"/>
        <end position="26"/>
    </location>
</feature>
<dbReference type="Gene3D" id="2.130.10.30">
    <property type="entry name" value="Regulator of chromosome condensation 1/beta-lactamase-inhibitor protein II"/>
    <property type="match status" value="1"/>
</dbReference>
<feature type="repeat" description="RCC1" evidence="3">
    <location>
        <begin position="156"/>
        <end position="212"/>
    </location>
</feature>
<keyword evidence="2" id="KW-0677">Repeat</keyword>
<evidence type="ECO:0000256" key="2">
    <source>
        <dbReference type="ARBA" id="ARBA00022737"/>
    </source>
</evidence>
<feature type="compositionally biased region" description="Low complexity" evidence="4">
    <location>
        <begin position="38"/>
        <end position="63"/>
    </location>
</feature>
<evidence type="ECO:0000259" key="5">
    <source>
        <dbReference type="Pfam" id="PF25390"/>
    </source>
</evidence>
<dbReference type="PROSITE" id="PS00625">
    <property type="entry name" value="RCC1_1"/>
    <property type="match status" value="1"/>
</dbReference>
<comment type="caution">
    <text evidence="6">The sequence shown here is derived from an EMBL/GenBank/DDBJ whole genome shotgun (WGS) entry which is preliminary data.</text>
</comment>
<feature type="region of interest" description="Disordered" evidence="4">
    <location>
        <begin position="1"/>
        <end position="141"/>
    </location>
</feature>
<dbReference type="InterPro" id="IPR058923">
    <property type="entry name" value="RCC1-like_dom"/>
</dbReference>
<feature type="compositionally biased region" description="Low complexity" evidence="4">
    <location>
        <begin position="125"/>
        <end position="136"/>
    </location>
</feature>
<gene>
    <name evidence="6" type="ORF">GJ744_004083</name>
</gene>
<dbReference type="GO" id="GO:0005737">
    <property type="term" value="C:cytoplasm"/>
    <property type="evidence" value="ECO:0007669"/>
    <property type="project" value="TreeGrafter"/>
</dbReference>
<dbReference type="PRINTS" id="PR00633">
    <property type="entry name" value="RCCNDNSATION"/>
</dbReference>
<dbReference type="GO" id="GO:0005085">
    <property type="term" value="F:guanyl-nucleotide exchange factor activity"/>
    <property type="evidence" value="ECO:0007669"/>
    <property type="project" value="TreeGrafter"/>
</dbReference>
<keyword evidence="1" id="KW-0344">Guanine-nucleotide releasing factor</keyword>
<accession>A0A8H7E7Q4</accession>